<organism evidence="1">
    <name type="scientific">Siphoviridae sp. ctL0q1</name>
    <dbReference type="NCBI Taxonomy" id="2825449"/>
    <lineage>
        <taxon>Viruses</taxon>
        <taxon>Duplodnaviria</taxon>
        <taxon>Heunggongvirae</taxon>
        <taxon>Uroviricota</taxon>
        <taxon>Caudoviricetes</taxon>
    </lineage>
</organism>
<name>A0A8S5PIE2_9CAUD</name>
<dbReference type="EMBL" id="BK015443">
    <property type="protein sequence ID" value="DAE06975.1"/>
    <property type="molecule type" value="Genomic_DNA"/>
</dbReference>
<sequence>MAKSKLQFKRSTTDKLNIKGTLSDDRASIVYVDENDTEQVVAISDLLNVFRNQPIEFTVQLKSEDELDIIPADDEE</sequence>
<accession>A0A8S5PIE2</accession>
<proteinExistence type="predicted"/>
<protein>
    <submittedName>
        <fullName evidence="1">YonK protein</fullName>
    </submittedName>
</protein>
<evidence type="ECO:0000313" key="1">
    <source>
        <dbReference type="EMBL" id="DAE06975.1"/>
    </source>
</evidence>
<reference evidence="1" key="1">
    <citation type="journal article" date="2021" name="Proc. Natl. Acad. Sci. U.S.A.">
        <title>A Catalog of Tens of Thousands of Viruses from Human Metagenomes Reveals Hidden Associations with Chronic Diseases.</title>
        <authorList>
            <person name="Tisza M.J."/>
            <person name="Buck C.B."/>
        </authorList>
    </citation>
    <scope>NUCLEOTIDE SEQUENCE</scope>
    <source>
        <strain evidence="1">CtL0q1</strain>
    </source>
</reference>